<keyword evidence="7" id="KW-1185">Reference proteome</keyword>
<comment type="subunit">
    <text evidence="3">Homodimer.</text>
</comment>
<protein>
    <recommendedName>
        <fullName evidence="3 4">Protein GrpE</fullName>
    </recommendedName>
    <alternativeName>
        <fullName evidence="3">HSP-70 cofactor</fullName>
    </alternativeName>
</protein>
<evidence type="ECO:0000256" key="1">
    <source>
        <dbReference type="ARBA" id="ARBA00009054"/>
    </source>
</evidence>
<evidence type="ECO:0000313" key="7">
    <source>
        <dbReference type="Proteomes" id="UP000267081"/>
    </source>
</evidence>
<dbReference type="GO" id="GO:0051082">
    <property type="term" value="F:unfolded protein binding"/>
    <property type="evidence" value="ECO:0007669"/>
    <property type="project" value="TreeGrafter"/>
</dbReference>
<dbReference type="SUPFAM" id="SSF51064">
    <property type="entry name" value="Head domain of nucleotide exchange factor GrpE"/>
    <property type="match status" value="1"/>
</dbReference>
<keyword evidence="2 3" id="KW-0143">Chaperone</keyword>
<dbReference type="EMBL" id="RSEC01000060">
    <property type="protein sequence ID" value="RSD10321.1"/>
    <property type="molecule type" value="Genomic_DNA"/>
</dbReference>
<dbReference type="CDD" id="cd00446">
    <property type="entry name" value="GrpE"/>
    <property type="match status" value="1"/>
</dbReference>
<evidence type="ECO:0000313" key="6">
    <source>
        <dbReference type="EMBL" id="RSD10321.1"/>
    </source>
</evidence>
<dbReference type="InterPro" id="IPR013805">
    <property type="entry name" value="GrpE_CC"/>
</dbReference>
<name>A0A3R9DD10_9PSEU</name>
<dbReference type="PANTHER" id="PTHR21237">
    <property type="entry name" value="GRPE PROTEIN"/>
    <property type="match status" value="1"/>
</dbReference>
<comment type="subcellular location">
    <subcellularLocation>
        <location evidence="3">Cytoplasm</location>
    </subcellularLocation>
</comment>
<comment type="similarity">
    <text evidence="1 3 5">Belongs to the GrpE family.</text>
</comment>
<dbReference type="GO" id="GO:0051087">
    <property type="term" value="F:protein-folding chaperone binding"/>
    <property type="evidence" value="ECO:0007669"/>
    <property type="project" value="InterPro"/>
</dbReference>
<dbReference type="PANTHER" id="PTHR21237:SF23">
    <property type="entry name" value="GRPE PROTEIN HOMOLOG, MITOCHONDRIAL"/>
    <property type="match status" value="1"/>
</dbReference>
<dbReference type="SUPFAM" id="SSF58014">
    <property type="entry name" value="Coiled-coil domain of nucleotide exchange factor GrpE"/>
    <property type="match status" value="1"/>
</dbReference>
<dbReference type="Gene3D" id="2.30.22.10">
    <property type="entry name" value="Head domain of nucleotide exchange factor GrpE"/>
    <property type="match status" value="1"/>
</dbReference>
<dbReference type="GO" id="GO:0042803">
    <property type="term" value="F:protein homodimerization activity"/>
    <property type="evidence" value="ECO:0007669"/>
    <property type="project" value="InterPro"/>
</dbReference>
<accession>A0A3R9DD10</accession>
<dbReference type="OrthoDB" id="5191115at2"/>
<dbReference type="PRINTS" id="PR00773">
    <property type="entry name" value="GRPEPROTEIN"/>
</dbReference>
<dbReference type="GO" id="GO:0006457">
    <property type="term" value="P:protein folding"/>
    <property type="evidence" value="ECO:0007669"/>
    <property type="project" value="InterPro"/>
</dbReference>
<reference evidence="6 7" key="1">
    <citation type="submission" date="2018-12" db="EMBL/GenBank/DDBJ databases">
        <title>Amycolatopsis eburnea sp. nov. actinomycete associate with arbuscular mycorrhiza fungal spore.</title>
        <authorList>
            <person name="Lumyong S."/>
            <person name="Chaiya L."/>
        </authorList>
    </citation>
    <scope>NUCLEOTIDE SEQUENCE [LARGE SCALE GENOMIC DNA]</scope>
    <source>
        <strain evidence="6 7">GLM-1</strain>
    </source>
</reference>
<dbReference type="GO" id="GO:0000774">
    <property type="term" value="F:adenyl-nucleotide exchange factor activity"/>
    <property type="evidence" value="ECO:0007669"/>
    <property type="project" value="InterPro"/>
</dbReference>
<dbReference type="Pfam" id="PF01025">
    <property type="entry name" value="GrpE"/>
    <property type="match status" value="1"/>
</dbReference>
<gene>
    <name evidence="3" type="primary">grpE</name>
    <name evidence="6" type="ORF">EIY87_36195</name>
</gene>
<dbReference type="RefSeq" id="WP_125314477.1">
    <property type="nucleotide sequence ID" value="NZ_RSEC01000060.1"/>
</dbReference>
<comment type="function">
    <text evidence="3 4">Participates actively in the response to hyperosmotic and heat shock by preventing the aggregation of stress-denatured proteins, in association with DnaK and GrpE. It is the nucleotide exchange factor for DnaK and may function as a thermosensor. Unfolded proteins bind initially to DnaJ; upon interaction with the DnaJ-bound protein, DnaK hydrolyzes its bound ATP, resulting in the formation of a stable complex. GrpE releases ADP from DnaK; ATP binding to DnaK triggers the release of the substrate protein, thus completing the reaction cycle. Several rounds of ATP-dependent interactions between DnaJ, DnaK and GrpE are required for fully efficient folding.</text>
</comment>
<evidence type="ECO:0000256" key="2">
    <source>
        <dbReference type="ARBA" id="ARBA00023186"/>
    </source>
</evidence>
<comment type="caution">
    <text evidence="6">The sequence shown here is derived from an EMBL/GenBank/DDBJ whole genome shotgun (WGS) entry which is preliminary data.</text>
</comment>
<dbReference type="PROSITE" id="PS01071">
    <property type="entry name" value="GRPE"/>
    <property type="match status" value="1"/>
</dbReference>
<evidence type="ECO:0000256" key="3">
    <source>
        <dbReference type="HAMAP-Rule" id="MF_01151"/>
    </source>
</evidence>
<dbReference type="Gene3D" id="3.90.20.20">
    <property type="match status" value="1"/>
</dbReference>
<dbReference type="InterPro" id="IPR000740">
    <property type="entry name" value="GrpE"/>
</dbReference>
<sequence>MTEPEAAEERPQDDVADLKSRVTELENRWRTTAADFDNFRKRTARDAEQLGEHERARAAGQWLPVLDNLDMALAHADADPASIVEGLRAVREQAGGVMARLGFPRREDEPGTPFDPAVHDAVSTAPGEPGTIVAVVRPGYGTAERPLRPAAVVVARQS</sequence>
<keyword evidence="3" id="KW-0963">Cytoplasm</keyword>
<dbReference type="HAMAP" id="MF_01151">
    <property type="entry name" value="GrpE"/>
    <property type="match status" value="1"/>
</dbReference>
<proteinExistence type="inferred from homology"/>
<evidence type="ECO:0000256" key="5">
    <source>
        <dbReference type="RuleBase" id="RU004478"/>
    </source>
</evidence>
<dbReference type="AlphaFoldDB" id="A0A3R9DD10"/>
<organism evidence="6 7">
    <name type="scientific">Amycolatopsis eburnea</name>
    <dbReference type="NCBI Taxonomy" id="2267691"/>
    <lineage>
        <taxon>Bacteria</taxon>
        <taxon>Bacillati</taxon>
        <taxon>Actinomycetota</taxon>
        <taxon>Actinomycetes</taxon>
        <taxon>Pseudonocardiales</taxon>
        <taxon>Pseudonocardiaceae</taxon>
        <taxon>Amycolatopsis</taxon>
    </lineage>
</organism>
<dbReference type="GO" id="GO:0005737">
    <property type="term" value="C:cytoplasm"/>
    <property type="evidence" value="ECO:0007669"/>
    <property type="project" value="UniProtKB-SubCell"/>
</dbReference>
<keyword evidence="3 4" id="KW-0346">Stress response</keyword>
<evidence type="ECO:0000256" key="4">
    <source>
        <dbReference type="RuleBase" id="RU000639"/>
    </source>
</evidence>
<dbReference type="Proteomes" id="UP000267081">
    <property type="component" value="Unassembled WGS sequence"/>
</dbReference>
<dbReference type="InterPro" id="IPR009012">
    <property type="entry name" value="GrpE_head"/>
</dbReference>